<accession>A0A1S7S9F4</accession>
<dbReference type="PRINTS" id="PR00038">
    <property type="entry name" value="HTHLUXR"/>
</dbReference>
<dbReference type="SMART" id="SM00421">
    <property type="entry name" value="HTH_LUXR"/>
    <property type="match status" value="1"/>
</dbReference>
<dbReference type="AlphaFoldDB" id="A0A1S7S9F4"/>
<dbReference type="CDD" id="cd06170">
    <property type="entry name" value="LuxR_C_like"/>
    <property type="match status" value="1"/>
</dbReference>
<dbReference type="Pfam" id="PF03472">
    <property type="entry name" value="Autoind_bind"/>
    <property type="match status" value="1"/>
</dbReference>
<dbReference type="PANTHER" id="PTHR44688">
    <property type="entry name" value="DNA-BINDING TRANSCRIPTIONAL ACTIVATOR DEVR_DOSR"/>
    <property type="match status" value="1"/>
</dbReference>
<dbReference type="Pfam" id="PF00196">
    <property type="entry name" value="GerE"/>
    <property type="match status" value="1"/>
</dbReference>
<dbReference type="GO" id="GO:0003677">
    <property type="term" value="F:DNA binding"/>
    <property type="evidence" value="ECO:0007669"/>
    <property type="project" value="UniProtKB-KW"/>
</dbReference>
<dbReference type="PROSITE" id="PS50043">
    <property type="entry name" value="HTH_LUXR_2"/>
    <property type="match status" value="1"/>
</dbReference>
<evidence type="ECO:0000313" key="5">
    <source>
        <dbReference type="EMBL" id="CUX65009.1"/>
    </source>
</evidence>
<sequence>MRKRVAELVDCIAASNSRAGVEFAFRRFSHSVDVDLFAYVIAGPSDADVVSTYPFEWRRQYVDGRLSRFDPVVTKAIRERNPFNWSTDTFRFPSKDEARLIQQASEFGIRAGISIPIDLPFGTFAMLTLAKDKPPLGIDLVAHTGSMAIALFLARQVLLKEQEGQGSNLSTNLTPRQIQCLRWASLGKSAKETAYILGISEEAVSFHRKNARHRLNAKSTSEAVRLACDAGLLT</sequence>
<proteinExistence type="predicted"/>
<dbReference type="InterPro" id="IPR005143">
    <property type="entry name" value="TF_LuxR_autoind-bd_dom"/>
</dbReference>
<dbReference type="Proteomes" id="UP000191897">
    <property type="component" value="Unassembled WGS sequence"/>
</dbReference>
<dbReference type="Gene3D" id="3.30.450.80">
    <property type="entry name" value="Transcription factor LuxR-like, autoinducer-binding domain"/>
    <property type="match status" value="1"/>
</dbReference>
<evidence type="ECO:0000256" key="1">
    <source>
        <dbReference type="ARBA" id="ARBA00023015"/>
    </source>
</evidence>
<evidence type="ECO:0000256" key="3">
    <source>
        <dbReference type="ARBA" id="ARBA00023163"/>
    </source>
</evidence>
<dbReference type="GO" id="GO:0006355">
    <property type="term" value="P:regulation of DNA-templated transcription"/>
    <property type="evidence" value="ECO:0007669"/>
    <property type="project" value="InterPro"/>
</dbReference>
<protein>
    <submittedName>
        <fullName evidence="5">Putative transcriptional activator protein TraR</fullName>
    </submittedName>
</protein>
<gene>
    <name evidence="5" type="ORF">AGR4C_pa30005</name>
</gene>
<feature type="domain" description="HTH luxR-type" evidence="4">
    <location>
        <begin position="166"/>
        <end position="231"/>
    </location>
</feature>
<keyword evidence="1" id="KW-0805">Transcription regulation</keyword>
<dbReference type="RefSeq" id="WP_080867495.1">
    <property type="nucleotide sequence ID" value="NZ_LT009732.1"/>
</dbReference>
<dbReference type="InterPro" id="IPR036693">
    <property type="entry name" value="TF_LuxR_autoind-bd_dom_sf"/>
</dbReference>
<evidence type="ECO:0000256" key="2">
    <source>
        <dbReference type="ARBA" id="ARBA00023125"/>
    </source>
</evidence>
<name>A0A1S7S9F4_AGRTU</name>
<dbReference type="EMBL" id="FBWC01000034">
    <property type="protein sequence ID" value="CUX65009.1"/>
    <property type="molecule type" value="Genomic_DNA"/>
</dbReference>
<keyword evidence="3" id="KW-0804">Transcription</keyword>
<dbReference type="PANTHER" id="PTHR44688:SF16">
    <property type="entry name" value="DNA-BINDING TRANSCRIPTIONAL ACTIVATOR DEVR_DOSR"/>
    <property type="match status" value="1"/>
</dbReference>
<dbReference type="SUPFAM" id="SSF46894">
    <property type="entry name" value="C-terminal effector domain of the bipartite response regulators"/>
    <property type="match status" value="1"/>
</dbReference>
<keyword evidence="2" id="KW-0238">DNA-binding</keyword>
<reference evidence="5 6" key="1">
    <citation type="submission" date="2016-01" db="EMBL/GenBank/DDBJ databases">
        <authorList>
            <person name="Oliw E.H."/>
        </authorList>
    </citation>
    <scope>NUCLEOTIDE SEQUENCE [LARGE SCALE GENOMIC DNA]</scope>
    <source>
        <strain evidence="5 6">Kerr 14</strain>
    </source>
</reference>
<evidence type="ECO:0000313" key="6">
    <source>
        <dbReference type="Proteomes" id="UP000191897"/>
    </source>
</evidence>
<dbReference type="InterPro" id="IPR000792">
    <property type="entry name" value="Tscrpt_reg_LuxR_C"/>
</dbReference>
<evidence type="ECO:0000259" key="4">
    <source>
        <dbReference type="PROSITE" id="PS50043"/>
    </source>
</evidence>
<dbReference type="InterPro" id="IPR016032">
    <property type="entry name" value="Sig_transdc_resp-reg_C-effctor"/>
</dbReference>
<dbReference type="InterPro" id="IPR036388">
    <property type="entry name" value="WH-like_DNA-bd_sf"/>
</dbReference>
<dbReference type="Gene3D" id="1.10.10.10">
    <property type="entry name" value="Winged helix-like DNA-binding domain superfamily/Winged helix DNA-binding domain"/>
    <property type="match status" value="1"/>
</dbReference>
<organism evidence="5 6">
    <name type="scientific">Agrobacterium tumefaciens str. Kerr 14</name>
    <dbReference type="NCBI Taxonomy" id="1183424"/>
    <lineage>
        <taxon>Bacteria</taxon>
        <taxon>Pseudomonadati</taxon>
        <taxon>Pseudomonadota</taxon>
        <taxon>Alphaproteobacteria</taxon>
        <taxon>Hyphomicrobiales</taxon>
        <taxon>Rhizobiaceae</taxon>
        <taxon>Rhizobium/Agrobacterium group</taxon>
        <taxon>Agrobacterium</taxon>
        <taxon>Agrobacterium tumefaciens complex</taxon>
    </lineage>
</organism>
<dbReference type="SUPFAM" id="SSF75516">
    <property type="entry name" value="Pheromone-binding domain of LuxR-like quorum-sensing transcription factors"/>
    <property type="match status" value="1"/>
</dbReference>